<evidence type="ECO:0000313" key="17">
    <source>
        <dbReference type="EMBL" id="KAK3923291.1"/>
    </source>
</evidence>
<feature type="domain" description="Ig-like" evidence="15">
    <location>
        <begin position="1101"/>
        <end position="1193"/>
    </location>
</feature>
<dbReference type="PANTHER" id="PTHR10075">
    <property type="entry name" value="BASIGIN RELATED"/>
    <property type="match status" value="1"/>
</dbReference>
<feature type="domain" description="Ig-like" evidence="15">
    <location>
        <begin position="427"/>
        <end position="520"/>
    </location>
</feature>
<dbReference type="SUPFAM" id="SSF48726">
    <property type="entry name" value="Immunoglobulin"/>
    <property type="match status" value="21"/>
</dbReference>
<dbReference type="SMART" id="SM00060">
    <property type="entry name" value="FN3"/>
    <property type="match status" value="6"/>
</dbReference>
<evidence type="ECO:0000256" key="4">
    <source>
        <dbReference type="ARBA" id="ARBA00022737"/>
    </source>
</evidence>
<feature type="domain" description="Ig-like" evidence="15">
    <location>
        <begin position="1980"/>
        <end position="2072"/>
    </location>
</feature>
<dbReference type="InterPro" id="IPR003598">
    <property type="entry name" value="Ig_sub2"/>
</dbReference>
<dbReference type="SUPFAM" id="SSF49265">
    <property type="entry name" value="Fibronectin type III"/>
    <property type="match status" value="3"/>
</dbReference>
<dbReference type="InterPro" id="IPR056754">
    <property type="entry name" value="DSCAM/DSCAML_C"/>
</dbReference>
<name>A0AAE1HL05_9NEOP</name>
<evidence type="ECO:0000256" key="8">
    <source>
        <dbReference type="ARBA" id="ARBA00023018"/>
    </source>
</evidence>
<keyword evidence="9 14" id="KW-0472">Membrane</keyword>
<feature type="domain" description="Ig-like" evidence="15">
    <location>
        <begin position="330"/>
        <end position="422"/>
    </location>
</feature>
<evidence type="ECO:0000256" key="9">
    <source>
        <dbReference type="ARBA" id="ARBA00023136"/>
    </source>
</evidence>
<dbReference type="Gene3D" id="2.60.40.10">
    <property type="entry name" value="Immunoglobulins"/>
    <property type="match status" value="27"/>
</dbReference>
<evidence type="ECO:0000256" key="5">
    <source>
        <dbReference type="ARBA" id="ARBA00022889"/>
    </source>
</evidence>
<dbReference type="FunFam" id="2.60.40.10:FF:000828">
    <property type="entry name" value="Protogenin"/>
    <property type="match status" value="1"/>
</dbReference>
<feature type="domain" description="Ig-like" evidence="15">
    <location>
        <begin position="1786"/>
        <end position="1879"/>
    </location>
</feature>
<feature type="compositionally biased region" description="Basic and acidic residues" evidence="13">
    <location>
        <begin position="3139"/>
        <end position="3161"/>
    </location>
</feature>
<organism evidence="17 18">
    <name type="scientific">Frankliniella fusca</name>
    <dbReference type="NCBI Taxonomy" id="407009"/>
    <lineage>
        <taxon>Eukaryota</taxon>
        <taxon>Metazoa</taxon>
        <taxon>Ecdysozoa</taxon>
        <taxon>Arthropoda</taxon>
        <taxon>Hexapoda</taxon>
        <taxon>Insecta</taxon>
        <taxon>Pterygota</taxon>
        <taxon>Neoptera</taxon>
        <taxon>Paraneoptera</taxon>
        <taxon>Thysanoptera</taxon>
        <taxon>Terebrantia</taxon>
        <taxon>Thripoidea</taxon>
        <taxon>Thripidae</taxon>
        <taxon>Frankliniella</taxon>
    </lineage>
</organism>
<feature type="domain" description="Ig-like" evidence="15">
    <location>
        <begin position="234"/>
        <end position="325"/>
    </location>
</feature>
<dbReference type="InterPro" id="IPR021012">
    <property type="entry name" value="Dscam1_C"/>
</dbReference>
<evidence type="ECO:0000256" key="10">
    <source>
        <dbReference type="ARBA" id="ARBA00023157"/>
    </source>
</evidence>
<accession>A0AAE1HL05</accession>
<keyword evidence="2 14" id="KW-0812">Transmembrane</keyword>
<feature type="domain" description="Fibronectin type-III" evidence="16">
    <location>
        <begin position="2386"/>
        <end position="2482"/>
    </location>
</feature>
<proteinExistence type="predicted"/>
<dbReference type="GO" id="GO:0045202">
    <property type="term" value="C:synapse"/>
    <property type="evidence" value="ECO:0007669"/>
    <property type="project" value="UniProtKB-SubCell"/>
</dbReference>
<keyword evidence="11" id="KW-0393">Immunoglobulin domain</keyword>
<dbReference type="FunFam" id="2.60.40.10:FF:000498">
    <property type="entry name" value="Down syndrome cell adhesion molecule, isoform J"/>
    <property type="match status" value="1"/>
</dbReference>
<dbReference type="InterPro" id="IPR003961">
    <property type="entry name" value="FN3_dom"/>
</dbReference>
<dbReference type="Pfam" id="PF25059">
    <property type="entry name" value="FN3_DSCAM-DSCAML_C"/>
    <property type="match status" value="1"/>
</dbReference>
<dbReference type="GO" id="GO:0098632">
    <property type="term" value="F:cell-cell adhesion mediator activity"/>
    <property type="evidence" value="ECO:0007669"/>
    <property type="project" value="TreeGrafter"/>
</dbReference>
<feature type="domain" description="Ig-like" evidence="15">
    <location>
        <begin position="1392"/>
        <end position="1484"/>
    </location>
</feature>
<feature type="domain" description="Ig-like" evidence="15">
    <location>
        <begin position="1001"/>
        <end position="1096"/>
    </location>
</feature>
<dbReference type="FunFam" id="2.60.40.10:FF:000394">
    <property type="entry name" value="Down syndrome cell adhesion molecule, isoform J"/>
    <property type="match status" value="1"/>
</dbReference>
<feature type="domain" description="Fibronectin type-III" evidence="16">
    <location>
        <begin position="2081"/>
        <end position="2176"/>
    </location>
</feature>
<evidence type="ECO:0000259" key="15">
    <source>
        <dbReference type="PROSITE" id="PS50835"/>
    </source>
</evidence>
<evidence type="ECO:0000259" key="16">
    <source>
        <dbReference type="PROSITE" id="PS50853"/>
    </source>
</evidence>
<keyword evidence="7 14" id="KW-1133">Transmembrane helix</keyword>
<dbReference type="GO" id="GO:0070593">
    <property type="term" value="P:dendrite self-avoidance"/>
    <property type="evidence" value="ECO:0007669"/>
    <property type="project" value="TreeGrafter"/>
</dbReference>
<sequence length="3229" mass="348827">MPFSWYCLSLSYFFSPFTPSPYVHVHLLLTRLPWTLPVPPQILALSFGDDPINSGDTAAVQCTVVKGDAPISITWYFDGREVQAGSEGVEVTKAGAKISVLSLEAAQAHHSGEYTCRASNKAGSDSQAATLNVQVPPQILALSFGDDPINSGDTAAVQCTVVKGDTPITITWYFEGREVQAGSEGVEVTKAGAKISMLSLEAAQARHSGEYTCRASNKAGSDSQAAVLNVQVAPQILALSFGDDPVNAGDSVAVQCTVVKGDLPINITWYFDGAEVQAGGDMEVTKAGHKTSVLSVEAVQARHSGEYSCRASNRAGQDVQAAELNVQVPPQVLALSFGDDPTNAGDTVAVQCTVVKGDAPIELVWFFDGAPLKAGVDGVVVTNAGQRVSMLSVEAVQARHSGEYACRASNKAGHHTQSAELNVQVPPQILALTFGEEAVNEGDTAAVQCTVVKGDAPLSIAWTLDGREVRAQDHPGVQVTALGPRISTLSIEQVRAEHIGEYTCTATNRGGSAAQSTQLLVLGTQYTLHPRSSAEFPPHITPFKLEGPANAGDMVELACQVPKGDRPVAIEWLRMRNGSAQGQEADDGVATPMFGAHTRFLTIASVQPGHAGAYTCRATNPAGVAEYTAHLEVNGIHMARRAHREGLCVCSLLFLSLMYPLPPPLSLQQSSLSFSFGEEPFTSCHCREESYYHHLCVVRLLPHILPFALDEEVNMGDSAQLNCHVSKGDRPLRVSWTFQGRELRPEDGVEVLAVNEKTSILTITSASAAHSGNYTSLNTLPVLPHILPFALDEEVHMGDSAQLTCHISKGDRPLRVSWTFQGRQVRPDDGVEVLAVNEKTSILTITSASAAHSGNYTCRAQNAAGVTEHSAPVHVNGAVVPWPPCGHAAHDAAGACCSFLPHIMPVALEEEVNLGDSVQLNCHVSKGDRPLNISWSFEGAGVGGGPLHRLAGVAVVPVGDRSSILTITSAGAEHSGNYTCTASNRAGASTISAPVHVHAPPHITPFAFEAEAFAGDSVQLSCYVSRGDLPLNVTWRFEGVEVVPGAAGVPPGVSTERLGTRNSVLTIESVTASHSGNYTCIARNRAAVVDHTALLRVNVPPKMMPFTFGEEAFHAGQSATLQCSIFEGDLPLTLRWLFNGVPIPSSHSEISTAMFGKRATMLSIEAVSEKHVGNFTCEGRNAAGKASYSAELIVNVPPKIIPFSFGEDAFLTGQSVSVQCVVSEGDLPVRQRWSINGQYVSLSLHDVTISRINRRMSVLAIESVSGNHAGIYSCEANNDAGVSRHSTELIVNVGPKIIPFSFGDEQFSSGMSATLQCTVSDGELPLRFRWLINGRVVSRALHDVSVTRINHRLTLLTIESMTGNHAGNYTCEAGNNVATTQYTTQLVVNVPPKISPLSFGEEIFQEGESATLQCTASHGDLPINLAWEFNGQQLSEDKEGVSISSMGKRVSVLMIEPVSAIHMGNYSCLAKNKAGLAVETTTMAVNVLPKIVPFEFGTTPIYAGQAAQITCFVPEGDQPLEIFWNFGGEIVSAKEGIQTNKFGRTSTLLIDPTSAAHTGNYTCIAQNAAGVVNYTSVLDIFVEPKIQPFGFDDDGVMGGTSTRLMCVILAGDLPMDVQWMKDGEKIERSNAKTHRLDDYTVIISLSQLSLSDAGSYSCVASNEAGTVSHSSELKVKEKPQIEPFSFNTQGVNGGTTAKLMCTILAGDLPLQIRWLKDGHPLATDSKRTQQLDDFTSILLLSRLTLDDAANYTCEARNDAGMSSHSSVLRVKVFILFLFILILIEIPSLLPLSFSSDYASEGDYVQLTCVATKGDQPMTFSWTLGEEPIIPAMGISAVAVGRQTSLLIVQSVTFRHAGIYTCLASNEWGKAHRSAELIVKVPPRWILEPTDKAFAQGSDAKIECKADGFPKPAVTWKRAAGETPGDYKDLKMNNPDIKVEDGTLYINNIQKSSHGYYLCEAVNGIGSGLSAVIMISVQAPPTFDVKLRNQTARRGEPSVLQCEAKGEKPIGILWNKNNQRIDPTNNNKYTIREENLPDRVGSDLSIKRTERSDSALFSCVATNAFGSDDTSINLIVQEVPEAPYGLKVLDKSGRSVQLSWAAPYDGNSAIKHYLIEHKVSKGSWEMDIDRVLVPGQQVIAHVINLRPATTYHVRIVAENEIGPSDPSDTVTIITAEEAPSGPPTNVRVESTDQTSLKVLWKPPEREEWNGEILGYYVGYKLATSDKKYIFETVEFSKEEGKEHHLVINNLKTYTQYSVVIQAFNKVGAGPMSEEVRQYTAEGKPEMPPTDTTCTTLTSQTIRMRWVSPPLTSANGVIQGYKVVYGPTDTWNDESTKLTMKTSSSETILHGLQKYTNYSMMVLAYTSGGDGVASSPIHCQTEQDVPEAPAAVKGLVKSEDSVLVSWKPPTRPNGAISQYTVYMRAGDEEGKEVKKNTVEYSETSFETKDLKMNGQYEFWVTASTVMGEGPPSNSVMIAPNTRVPAKIASFDRIFTGKYRENLKLPCLAVGLPEPEIKWTVKGQPVAPGGNSHFRIAEGGLTVMGVTREDAGEYVCSVENSFGKDTVTHQLVVHAPPHTPEVTVATATTNSITMKLKPHPSDKEPISGYTVRYKPEYGDWETVQVPADEAKYTIQELGCGLKYQVVVNAFNSIGTGDETEVVTASTKGSKPISPEARNFIEVQSTSITLHLGAWQDGGCSMNYFVIEHKKKNAKNWNQVANNVKPNANFPIGDLEPATWYHLRVTAHNNAGFTVAEYEFATLTVTGGTISPPRDMTESNAESPLTFLLANLNLVVPVAAATLVIIIAIIVICVMKGKSSQDKGTIAPPERGLISVNQYFPWIPDWMDLNILVPVAATIVVLLVGMIVICVAISRRSRGPEQTRLRDDMVYNQSMPGNTATMGKQRPDLHDELGYIAPPNRKLPPVPGSNYNTCDRIKRGTNISHSFRSPHATWDPRRHLYEELSLHPPGVRRLPPCPGSDGTVNGREPPQAKPGMEDEICPYATFHLLGFREEMDPSKAMQFQTFPHQNGTGHSGTIGPGGMVNGGTMGHMHSRSGSQSMPRANGRYSRVGSQGGHNNTFSPEYDDPANCGDEEDQYGSQYGPYGNPYDHYGSRNSVSRRSVGSARNLPMSSSPEPPPPPPRNHDPNDSKDSNEISEAECDRDQLVNRSYGVNVRANSKDGMTTEEMRKLIERSVENDSRVQLLKSVVVVSFCEASVICIHIISIGSDTASE</sequence>
<dbReference type="InterPro" id="IPR036116">
    <property type="entry name" value="FN3_sf"/>
</dbReference>
<dbReference type="CDD" id="cd00096">
    <property type="entry name" value="Ig"/>
    <property type="match status" value="1"/>
</dbReference>
<evidence type="ECO:0000256" key="3">
    <source>
        <dbReference type="ARBA" id="ARBA00022729"/>
    </source>
</evidence>
<dbReference type="GO" id="GO:0007156">
    <property type="term" value="P:homophilic cell adhesion via plasma membrane adhesion molecules"/>
    <property type="evidence" value="ECO:0007669"/>
    <property type="project" value="TreeGrafter"/>
</dbReference>
<feature type="compositionally biased region" description="Gly residues" evidence="13">
    <location>
        <begin position="3029"/>
        <end position="3045"/>
    </location>
</feature>
<feature type="domain" description="Fibronectin type-III" evidence="16">
    <location>
        <begin position="2286"/>
        <end position="2382"/>
    </location>
</feature>
<keyword evidence="8" id="KW-0770">Synapse</keyword>
<dbReference type="Pfam" id="PF00041">
    <property type="entry name" value="fn3"/>
    <property type="match status" value="5"/>
</dbReference>
<keyword evidence="10" id="KW-1015">Disulfide bond</keyword>
<feature type="domain" description="Ig-like" evidence="15">
    <location>
        <begin position="2477"/>
        <end position="2565"/>
    </location>
</feature>
<keyword evidence="5" id="KW-0130">Cell adhesion</keyword>
<feature type="domain" description="Ig-like" evidence="15">
    <location>
        <begin position="784"/>
        <end position="874"/>
    </location>
</feature>
<feature type="transmembrane region" description="Helical" evidence="14">
    <location>
        <begin position="2847"/>
        <end position="2870"/>
    </location>
</feature>
<feature type="compositionally biased region" description="Acidic residues" evidence="13">
    <location>
        <begin position="3080"/>
        <end position="3093"/>
    </location>
</feature>
<dbReference type="InterPro" id="IPR036179">
    <property type="entry name" value="Ig-like_dom_sf"/>
</dbReference>
<evidence type="ECO:0000256" key="1">
    <source>
        <dbReference type="ARBA" id="ARBA00004167"/>
    </source>
</evidence>
<dbReference type="SMART" id="SM00406">
    <property type="entry name" value="IGv"/>
    <property type="match status" value="2"/>
</dbReference>
<evidence type="ECO:0000256" key="12">
    <source>
        <dbReference type="ARBA" id="ARBA00034103"/>
    </source>
</evidence>
<gene>
    <name evidence="17" type="ORF">KUF71_000373</name>
</gene>
<feature type="domain" description="Ig-like" evidence="15">
    <location>
        <begin position="137"/>
        <end position="229"/>
    </location>
</feature>
<feature type="domain" description="Ig-like" evidence="15">
    <location>
        <begin position="40"/>
        <end position="132"/>
    </location>
</feature>
<feature type="region of interest" description="Disordered" evidence="13">
    <location>
        <begin position="3024"/>
        <end position="3161"/>
    </location>
</feature>
<dbReference type="Pfam" id="PF12355">
    <property type="entry name" value="Dscam_C"/>
    <property type="match status" value="1"/>
</dbReference>
<feature type="domain" description="Ig-like" evidence="15">
    <location>
        <begin position="1584"/>
        <end position="1674"/>
    </location>
</feature>
<feature type="domain" description="Ig-like" evidence="15">
    <location>
        <begin position="1882"/>
        <end position="1975"/>
    </location>
</feature>
<comment type="caution">
    <text evidence="17">The sequence shown here is derived from an EMBL/GenBank/DDBJ whole genome shotgun (WGS) entry which is preliminary data.</text>
</comment>
<dbReference type="GO" id="GO:0030424">
    <property type="term" value="C:axon"/>
    <property type="evidence" value="ECO:0007669"/>
    <property type="project" value="TreeGrafter"/>
</dbReference>
<feature type="domain" description="Ig-like" evidence="15">
    <location>
        <begin position="901"/>
        <end position="996"/>
    </location>
</feature>
<dbReference type="FunFam" id="2.60.40.10:FF:000311">
    <property type="entry name" value="Down syndrome cell adhesion molecule, isoform D"/>
    <property type="match status" value="1"/>
</dbReference>
<feature type="domain" description="Ig-like" evidence="15">
    <location>
        <begin position="1295"/>
        <end position="1389"/>
    </location>
</feature>
<keyword evidence="6" id="KW-0524">Neurogenesis</keyword>
<feature type="domain" description="Ig-like" evidence="15">
    <location>
        <begin position="538"/>
        <end position="634"/>
    </location>
</feature>
<dbReference type="InterPro" id="IPR013106">
    <property type="entry name" value="Ig_V-set"/>
</dbReference>
<feature type="domain" description="Ig-like" evidence="15">
    <location>
        <begin position="1489"/>
        <end position="1579"/>
    </location>
</feature>
<dbReference type="PROSITE" id="PS50853">
    <property type="entry name" value="FN3"/>
    <property type="match status" value="6"/>
</dbReference>
<dbReference type="FunFam" id="2.60.40.10:FF:000176">
    <property type="entry name" value="Down syndrome cell adhesion molecule a"/>
    <property type="match status" value="1"/>
</dbReference>
<dbReference type="FunFam" id="2.60.40.10:FF:000333">
    <property type="entry name" value="Down syndrome cell adhesion molecule"/>
    <property type="match status" value="2"/>
</dbReference>
<feature type="domain" description="Fibronectin type-III" evidence="16">
    <location>
        <begin position="2573"/>
        <end position="2666"/>
    </location>
</feature>
<dbReference type="CDD" id="cd00063">
    <property type="entry name" value="FN3"/>
    <property type="match status" value="6"/>
</dbReference>
<feature type="region of interest" description="Disordered" evidence="13">
    <location>
        <begin position="2967"/>
        <end position="2993"/>
    </location>
</feature>
<dbReference type="SMART" id="SM00409">
    <property type="entry name" value="IG"/>
    <property type="match status" value="21"/>
</dbReference>
<dbReference type="InterPro" id="IPR013783">
    <property type="entry name" value="Ig-like_fold"/>
</dbReference>
<evidence type="ECO:0000256" key="13">
    <source>
        <dbReference type="SAM" id="MobiDB-lite"/>
    </source>
</evidence>
<dbReference type="Pfam" id="PF07679">
    <property type="entry name" value="I-set"/>
    <property type="match status" value="8"/>
</dbReference>
<reference evidence="17" key="2">
    <citation type="journal article" date="2023" name="BMC Genomics">
        <title>Pest status, molecular evolution, and epigenetic factors derived from the genome assembly of Frankliniella fusca, a thysanopteran phytovirus vector.</title>
        <authorList>
            <person name="Catto M.A."/>
            <person name="Labadie P.E."/>
            <person name="Jacobson A.L."/>
            <person name="Kennedy G.G."/>
            <person name="Srinivasan R."/>
            <person name="Hunt B.G."/>
        </authorList>
    </citation>
    <scope>NUCLEOTIDE SEQUENCE</scope>
    <source>
        <strain evidence="17">PL_HMW_Pooled</strain>
    </source>
</reference>
<protein>
    <submittedName>
        <fullName evidence="17">Down syndrome cell adhesion molecule-like protein Dscam2</fullName>
    </submittedName>
</protein>
<dbReference type="GO" id="GO:0005886">
    <property type="term" value="C:plasma membrane"/>
    <property type="evidence" value="ECO:0007669"/>
    <property type="project" value="TreeGrafter"/>
</dbReference>
<keyword evidence="3" id="KW-0732">Signal</keyword>
<feature type="transmembrane region" description="Helical" evidence="14">
    <location>
        <begin position="2781"/>
        <end position="2808"/>
    </location>
</feature>
<dbReference type="Pfam" id="PF13927">
    <property type="entry name" value="Ig_3"/>
    <property type="match status" value="13"/>
</dbReference>
<feature type="domain" description="Fibronectin type-III" evidence="16">
    <location>
        <begin position="2181"/>
        <end position="2281"/>
    </location>
</feature>
<keyword evidence="4" id="KW-0677">Repeat</keyword>
<dbReference type="PROSITE" id="PS50835">
    <property type="entry name" value="IG_LIKE"/>
    <property type="match status" value="21"/>
</dbReference>
<feature type="compositionally biased region" description="Low complexity" evidence="13">
    <location>
        <begin position="3110"/>
        <end position="3130"/>
    </location>
</feature>
<feature type="domain" description="Ig-like" evidence="15">
    <location>
        <begin position="1198"/>
        <end position="1290"/>
    </location>
</feature>
<reference evidence="17" key="1">
    <citation type="submission" date="2021-07" db="EMBL/GenBank/DDBJ databases">
        <authorList>
            <person name="Catto M.A."/>
            <person name="Jacobson A."/>
            <person name="Kennedy G."/>
            <person name="Labadie P."/>
            <person name="Hunt B.G."/>
            <person name="Srinivasan R."/>
        </authorList>
    </citation>
    <scope>NUCLEOTIDE SEQUENCE</scope>
    <source>
        <strain evidence="17">PL_HMW_Pooled</strain>
        <tissue evidence="17">Head</tissue>
    </source>
</reference>
<dbReference type="GO" id="GO:0007411">
    <property type="term" value="P:axon guidance"/>
    <property type="evidence" value="ECO:0007669"/>
    <property type="project" value="TreeGrafter"/>
</dbReference>
<feature type="domain" description="Ig-like" evidence="15">
    <location>
        <begin position="702"/>
        <end position="775"/>
    </location>
</feature>
<evidence type="ECO:0000256" key="7">
    <source>
        <dbReference type="ARBA" id="ARBA00022989"/>
    </source>
</evidence>
<dbReference type="FunFam" id="2.60.40.10:FF:000017">
    <property type="entry name" value="Down syndrome cell adhesion molecule b"/>
    <property type="match status" value="15"/>
</dbReference>
<dbReference type="FunFam" id="2.60.40.10:FF:000093">
    <property type="entry name" value="Down syndrome cell adhesion molecule, isoform B"/>
    <property type="match status" value="1"/>
</dbReference>
<evidence type="ECO:0000313" key="18">
    <source>
        <dbReference type="Proteomes" id="UP001219518"/>
    </source>
</evidence>
<dbReference type="PANTHER" id="PTHR10075:SF53">
    <property type="entry name" value="DOWN SYNDROME CELL ADHESION MOLECULE 1, ISOFORM BQ"/>
    <property type="match status" value="1"/>
</dbReference>
<evidence type="ECO:0000256" key="2">
    <source>
        <dbReference type="ARBA" id="ARBA00022692"/>
    </source>
</evidence>
<dbReference type="InterPro" id="IPR007110">
    <property type="entry name" value="Ig-like_dom"/>
</dbReference>
<feature type="domain" description="Ig-like" evidence="15">
    <location>
        <begin position="1679"/>
        <end position="1769"/>
    </location>
</feature>
<evidence type="ECO:0000256" key="11">
    <source>
        <dbReference type="ARBA" id="ARBA00023319"/>
    </source>
</evidence>
<dbReference type="SMART" id="SM00408">
    <property type="entry name" value="IGc2"/>
    <property type="match status" value="21"/>
</dbReference>
<dbReference type="Proteomes" id="UP001219518">
    <property type="component" value="Unassembled WGS sequence"/>
</dbReference>
<evidence type="ECO:0000256" key="14">
    <source>
        <dbReference type="SAM" id="Phobius"/>
    </source>
</evidence>
<evidence type="ECO:0000256" key="6">
    <source>
        <dbReference type="ARBA" id="ARBA00022902"/>
    </source>
</evidence>
<dbReference type="EMBL" id="JAHWGI010001142">
    <property type="protein sequence ID" value="KAK3923291.1"/>
    <property type="molecule type" value="Genomic_DNA"/>
</dbReference>
<feature type="domain" description="Fibronectin type-III" evidence="16">
    <location>
        <begin position="2670"/>
        <end position="2765"/>
    </location>
</feature>
<comment type="subcellular location">
    <subcellularLocation>
        <location evidence="1">Membrane</location>
        <topology evidence="1">Single-pass membrane protein</topology>
    </subcellularLocation>
    <subcellularLocation>
        <location evidence="12">Synapse</location>
    </subcellularLocation>
</comment>
<dbReference type="InterPro" id="IPR013098">
    <property type="entry name" value="Ig_I-set"/>
</dbReference>
<dbReference type="InterPro" id="IPR003599">
    <property type="entry name" value="Ig_sub"/>
</dbReference>
<keyword evidence="18" id="KW-1185">Reference proteome</keyword>